<dbReference type="RefSeq" id="WP_212330836.1">
    <property type="nucleotide sequence ID" value="NZ_JAGVRH010000001.1"/>
</dbReference>
<dbReference type="Proteomes" id="UP000811481">
    <property type="component" value="Unassembled WGS sequence"/>
</dbReference>
<accession>A0ABS5K4P7</accession>
<keyword evidence="2" id="KW-1185">Reference proteome</keyword>
<reference evidence="1" key="1">
    <citation type="submission" date="2021-04" db="EMBL/GenBank/DDBJ databases">
        <title>Draft genome sequence of StrPh-CL8, a phytoplasma strain causing strawberry phyllody in Chile.</title>
        <authorList>
            <person name="Cui W."/>
            <person name="Zamorano A."/>
            <person name="Fiore N."/>
        </authorList>
    </citation>
    <scope>NUCLEOTIDE SEQUENCE [LARGE SCALE GENOMIC DNA]</scope>
    <source>
        <strain evidence="1">StrPh-Cl</strain>
    </source>
</reference>
<proteinExistence type="predicted"/>
<evidence type="ECO:0000313" key="2">
    <source>
        <dbReference type="Proteomes" id="UP000811481"/>
    </source>
</evidence>
<organism evidence="1 2">
    <name type="scientific">'Fragaria x ananassa' phyllody phytoplasma</name>
    <dbReference type="NCBI Taxonomy" id="2358428"/>
    <lineage>
        <taxon>Bacteria</taxon>
        <taxon>Bacillati</taxon>
        <taxon>Mycoplasmatota</taxon>
        <taxon>Mollicutes</taxon>
        <taxon>Acholeplasmatales</taxon>
        <taxon>Acholeplasmataceae</taxon>
        <taxon>Candidatus Phytoplasma</taxon>
        <taxon>16SrXIII (Mexican periwinkle virescence group)</taxon>
    </lineage>
</organism>
<sequence length="343" mass="41011">MLIIIFVLLVFLQNNLFPQKLSLSLPNVNYNNLSDNFHNISQFKTQSPILKYKQYHKNQNLLKIKTRSKRNKKEIKKIKFFKPVKSKNYISKSKIELLNTYYDKNKPKLLSICQQFSPQLESQIQDMNVWNIYLGSESQDSKALEWLKNKFINRHFVKNFRYGIYNDQIYQSYVCFNSLLENPLPEKLLLIYFDEGTRKNTSNCYSLEALKNLGNGAKNMYIFWKDEIPISLSEANFLEKNFYTDIVYEKVADYNGPSYVNIESILLKKLDNNEIVAKFPIKCQIKAPFSLYNYDLQLRFPYYKYKSQGFFWKTRKIQKLRKVDLYAMQTGEKRTLYYNKDKK</sequence>
<comment type="caution">
    <text evidence="1">The sequence shown here is derived from an EMBL/GenBank/DDBJ whole genome shotgun (WGS) entry which is preliminary data.</text>
</comment>
<protein>
    <submittedName>
        <fullName evidence="1">Uncharacterized protein</fullName>
    </submittedName>
</protein>
<dbReference type="EMBL" id="JAGVRH010000001">
    <property type="protein sequence ID" value="MBS2126208.1"/>
    <property type="molecule type" value="Genomic_DNA"/>
</dbReference>
<evidence type="ECO:0000313" key="1">
    <source>
        <dbReference type="EMBL" id="MBS2126208.1"/>
    </source>
</evidence>
<gene>
    <name evidence="1" type="ORF">J8J04_00540</name>
</gene>
<name>A0ABS5K4P7_9MOLU</name>